<proteinExistence type="predicted"/>
<evidence type="ECO:0000256" key="2">
    <source>
        <dbReference type="SAM" id="Phobius"/>
    </source>
</evidence>
<dbReference type="InterPro" id="IPR029058">
    <property type="entry name" value="AB_hydrolase_fold"/>
</dbReference>
<dbReference type="GO" id="GO:0006629">
    <property type="term" value="P:lipid metabolic process"/>
    <property type="evidence" value="ECO:0007669"/>
    <property type="project" value="InterPro"/>
</dbReference>
<accession>A0A8J2T5G6</accession>
<reference evidence="5" key="1">
    <citation type="journal article" date="2013" name="Genome Announc.">
        <title>Genome sequence of the food spoilage yeast Zygosaccharomyces bailii CLIB 213(T).</title>
        <authorList>
            <person name="Galeote V."/>
            <person name="Bigey F."/>
            <person name="Devillers H."/>
            <person name="Neuveglise C."/>
            <person name="Dequin S."/>
        </authorList>
    </citation>
    <scope>NUCLEOTIDE SEQUENCE [LARGE SCALE GENOMIC DNA]</scope>
    <source>
        <strain evidence="5">CLIB 213 / ATCC 58445 / CBS 680 / CCRC 21525 / NBRC 1098 / NCYC 1416 / NRRL Y-2227</strain>
    </source>
</reference>
<dbReference type="SUPFAM" id="SSF53474">
    <property type="entry name" value="alpha/beta-Hydrolases"/>
    <property type="match status" value="1"/>
</dbReference>
<protein>
    <submittedName>
        <fullName evidence="4">BN860_08350g1_1</fullName>
    </submittedName>
</protein>
<evidence type="ECO:0000259" key="3">
    <source>
        <dbReference type="Pfam" id="PF04083"/>
    </source>
</evidence>
<dbReference type="Gene3D" id="3.40.50.1820">
    <property type="entry name" value="alpha/beta hydrolase"/>
    <property type="match status" value="1"/>
</dbReference>
<keyword evidence="5" id="KW-1185">Reference proteome</keyword>
<dbReference type="EMBL" id="HG316455">
    <property type="protein sequence ID" value="CDF88357.1"/>
    <property type="molecule type" value="Genomic_DNA"/>
</dbReference>
<sequence>MLKEFVDLYYKIVSGIILNCFLIALAILALWHNFVTVHFQRHHDYRDTRSSKTNIKVPATTGGETRRGSRRCKRSASNSSSLPLNKHKALEEDPEYNIEFDHTFTSVETRPESAEDATFVESSYNQGRELEDNPFQDVLAAEDLKLVPDLKYYYAQYGITIEEFEVETEDGFIIDLWHLRHDESNEKSMHPILMLHGLLQSSGSFASSGRKSLAYFMHQSGFDIWLGNNRCGLKPKWNKAKLGNDKRKRWNWDLREMIKYDLKSLVNTVLDKTNHQKLTLIAHSQGTTQGFYGMTNGDLLYGQDEFRLVDKLENFVALSPACYPGPLIFEKGFIKFMSLGIDHKWVFGNRAFLPMMLLVKKLTRGVVILPFMSYIMFNYLFDWNDSLWDKPLRDRHFLFSPVYISTKLMQWWLSPSPRKVSFTKGADIMFPPEKTWFPVENGAAVQKPMQNHLNKPRNKPQDYPHMMMFIPRQDRLVNGEKLINHFIQHESHSLFKIWYIDEYSHLDVLWAHDTIERIGRPLIANLRLPGMLENEKE</sequence>
<keyword evidence="2" id="KW-1133">Transmembrane helix</keyword>
<dbReference type="Proteomes" id="UP000019375">
    <property type="component" value="Unassembled WGS sequence"/>
</dbReference>
<keyword evidence="2" id="KW-0812">Transmembrane</keyword>
<name>A0A8J2T5G6_ZYGB2</name>
<feature type="region of interest" description="Disordered" evidence="1">
    <location>
        <begin position="54"/>
        <end position="86"/>
    </location>
</feature>
<feature type="domain" description="Partial AB-hydrolase lipase" evidence="3">
    <location>
        <begin position="151"/>
        <end position="208"/>
    </location>
</feature>
<dbReference type="PANTHER" id="PTHR11005">
    <property type="entry name" value="LYSOSOMAL ACID LIPASE-RELATED"/>
    <property type="match status" value="1"/>
</dbReference>
<evidence type="ECO:0000256" key="1">
    <source>
        <dbReference type="SAM" id="MobiDB-lite"/>
    </source>
</evidence>
<feature type="transmembrane region" description="Helical" evidence="2">
    <location>
        <begin position="12"/>
        <end position="31"/>
    </location>
</feature>
<dbReference type="OrthoDB" id="6130531at2759"/>
<dbReference type="Pfam" id="PF04083">
    <property type="entry name" value="Abhydro_lipase"/>
    <property type="match status" value="1"/>
</dbReference>
<gene>
    <name evidence="4" type="ORF">BN860_08350g</name>
</gene>
<dbReference type="InterPro" id="IPR006693">
    <property type="entry name" value="AB_hydrolase_lipase"/>
</dbReference>
<keyword evidence="2" id="KW-0472">Membrane</keyword>
<dbReference type="AlphaFoldDB" id="A0A8J2T5G6"/>
<evidence type="ECO:0000313" key="5">
    <source>
        <dbReference type="Proteomes" id="UP000019375"/>
    </source>
</evidence>
<organism evidence="4 5">
    <name type="scientific">Zygosaccharomyces bailii (strain CLIB 213 / ATCC 58445 / CBS 680 / BCRC 21525 / NBRC 1098 / NCYC 1416 / NRRL Y-2227)</name>
    <dbReference type="NCBI Taxonomy" id="1333698"/>
    <lineage>
        <taxon>Eukaryota</taxon>
        <taxon>Fungi</taxon>
        <taxon>Dikarya</taxon>
        <taxon>Ascomycota</taxon>
        <taxon>Saccharomycotina</taxon>
        <taxon>Saccharomycetes</taxon>
        <taxon>Saccharomycetales</taxon>
        <taxon>Saccharomycetaceae</taxon>
        <taxon>Zygosaccharomyces</taxon>
    </lineage>
</organism>
<evidence type="ECO:0000313" key="4">
    <source>
        <dbReference type="EMBL" id="CDF88357.1"/>
    </source>
</evidence>